<dbReference type="PROSITE" id="PS51257">
    <property type="entry name" value="PROKAR_LIPOPROTEIN"/>
    <property type="match status" value="1"/>
</dbReference>
<proteinExistence type="inferred from homology"/>
<dbReference type="Pfam" id="PF03975">
    <property type="entry name" value="CheD"/>
    <property type="match status" value="1"/>
</dbReference>
<comment type="function">
    <text evidence="3">Probably deamidates glutamine residues to glutamate on methyl-accepting chemotaxis receptors (MCPs), playing an important role in chemotaxis.</text>
</comment>
<accession>A0A7V3VUG1</accession>
<dbReference type="HAMAP" id="MF_01440">
    <property type="entry name" value="CheD"/>
    <property type="match status" value="1"/>
</dbReference>
<dbReference type="AlphaFoldDB" id="A0A7V3VUG1"/>
<dbReference type="InterPro" id="IPR005659">
    <property type="entry name" value="Chemorcpt_Glu_NH3ase_CheD"/>
</dbReference>
<sequence length="153" mass="16801">MTNEIRVGIGEVKIAQGDVILSAYGVGSCVVLLLYDPQTKTGGLAHILLPYGADGSFKHPKGAIEELLRQFSQLGIDKRRIVAKITGGSKMFGELIQSSIGERNVKETKEQLTKHSIPLVAEDVYGNWGRTVFFNLNNGEVLIRSYRQGEKVI</sequence>
<comment type="similarity">
    <text evidence="3">Belongs to the CheD family.</text>
</comment>
<dbReference type="EC" id="3.5.1.44" evidence="3"/>
<dbReference type="PANTHER" id="PTHR35147">
    <property type="entry name" value="CHEMORECEPTOR GLUTAMINE DEAMIDASE CHED-RELATED"/>
    <property type="match status" value="1"/>
</dbReference>
<name>A0A7V3VUG1_UNCW3</name>
<dbReference type="Gene3D" id="3.30.1330.200">
    <property type="match status" value="1"/>
</dbReference>
<dbReference type="SUPFAM" id="SSF64438">
    <property type="entry name" value="CNF1/YfiH-like putative cysteine hydrolases"/>
    <property type="match status" value="1"/>
</dbReference>
<gene>
    <name evidence="3" type="primary">cheD</name>
    <name evidence="4" type="ORF">ENX68_06185</name>
</gene>
<dbReference type="PANTHER" id="PTHR35147:SF1">
    <property type="entry name" value="CHEMORECEPTOR GLUTAMINE DEAMIDASE CHED-RELATED"/>
    <property type="match status" value="1"/>
</dbReference>
<dbReference type="GO" id="GO:0006935">
    <property type="term" value="P:chemotaxis"/>
    <property type="evidence" value="ECO:0007669"/>
    <property type="project" value="UniProtKB-UniRule"/>
</dbReference>
<dbReference type="CDD" id="cd16352">
    <property type="entry name" value="CheD"/>
    <property type="match status" value="1"/>
</dbReference>
<reference evidence="4" key="1">
    <citation type="journal article" date="2020" name="mSystems">
        <title>Genome- and Community-Level Interaction Insights into Carbon Utilization and Element Cycling Functions of Hydrothermarchaeota in Hydrothermal Sediment.</title>
        <authorList>
            <person name="Zhou Z."/>
            <person name="Liu Y."/>
            <person name="Xu W."/>
            <person name="Pan J."/>
            <person name="Luo Z.H."/>
            <person name="Li M."/>
        </authorList>
    </citation>
    <scope>NUCLEOTIDE SEQUENCE [LARGE SCALE GENOMIC DNA]</scope>
    <source>
        <strain evidence="4">SpSt-961</strain>
    </source>
</reference>
<dbReference type="GO" id="GO:0050568">
    <property type="term" value="F:protein-glutamine glutaminase activity"/>
    <property type="evidence" value="ECO:0007669"/>
    <property type="project" value="UniProtKB-UniRule"/>
</dbReference>
<evidence type="ECO:0000256" key="2">
    <source>
        <dbReference type="ARBA" id="ARBA00022801"/>
    </source>
</evidence>
<dbReference type="EMBL" id="DTOZ01000153">
    <property type="protein sequence ID" value="HGE78567.1"/>
    <property type="molecule type" value="Genomic_DNA"/>
</dbReference>
<dbReference type="InterPro" id="IPR038592">
    <property type="entry name" value="CheD-like_sf"/>
</dbReference>
<organism evidence="4">
    <name type="scientific">candidate division WOR-3 bacterium</name>
    <dbReference type="NCBI Taxonomy" id="2052148"/>
    <lineage>
        <taxon>Bacteria</taxon>
        <taxon>Bacteria division WOR-3</taxon>
    </lineage>
</organism>
<comment type="caution">
    <text evidence="4">The sequence shown here is derived from an EMBL/GenBank/DDBJ whole genome shotgun (WGS) entry which is preliminary data.</text>
</comment>
<comment type="catalytic activity">
    <reaction evidence="3">
        <text>L-glutaminyl-[protein] + H2O = L-glutamyl-[protein] + NH4(+)</text>
        <dbReference type="Rhea" id="RHEA:16441"/>
        <dbReference type="Rhea" id="RHEA-COMP:10207"/>
        <dbReference type="Rhea" id="RHEA-COMP:10208"/>
        <dbReference type="ChEBI" id="CHEBI:15377"/>
        <dbReference type="ChEBI" id="CHEBI:28938"/>
        <dbReference type="ChEBI" id="CHEBI:29973"/>
        <dbReference type="ChEBI" id="CHEBI:30011"/>
        <dbReference type="EC" id="3.5.1.44"/>
    </reaction>
</comment>
<evidence type="ECO:0000256" key="1">
    <source>
        <dbReference type="ARBA" id="ARBA00022500"/>
    </source>
</evidence>
<keyword evidence="2 3" id="KW-0378">Hydrolase</keyword>
<evidence type="ECO:0000256" key="3">
    <source>
        <dbReference type="HAMAP-Rule" id="MF_01440"/>
    </source>
</evidence>
<evidence type="ECO:0000313" key="4">
    <source>
        <dbReference type="EMBL" id="HGE78567.1"/>
    </source>
</evidence>
<dbReference type="InterPro" id="IPR011324">
    <property type="entry name" value="Cytotoxic_necrot_fac-like_cat"/>
</dbReference>
<keyword evidence="1 3" id="KW-0145">Chemotaxis</keyword>
<protein>
    <recommendedName>
        <fullName evidence="3">Probable chemoreceptor glutamine deamidase CheD</fullName>
        <ecNumber evidence="3">3.5.1.44</ecNumber>
    </recommendedName>
</protein>